<proteinExistence type="predicted"/>
<gene>
    <name evidence="2" type="ORF">NDU88_005031</name>
</gene>
<name>A0AAV7M9D0_PLEWA</name>
<protein>
    <submittedName>
        <fullName evidence="2">Uncharacterized protein</fullName>
    </submittedName>
</protein>
<feature type="region of interest" description="Disordered" evidence="1">
    <location>
        <begin position="1"/>
        <end position="40"/>
    </location>
</feature>
<dbReference type="Proteomes" id="UP001066276">
    <property type="component" value="Chromosome 10"/>
</dbReference>
<keyword evidence="3" id="KW-1185">Reference proteome</keyword>
<dbReference type="EMBL" id="JANPWB010000014">
    <property type="protein sequence ID" value="KAJ1099938.1"/>
    <property type="molecule type" value="Genomic_DNA"/>
</dbReference>
<accession>A0AAV7M9D0</accession>
<evidence type="ECO:0000313" key="2">
    <source>
        <dbReference type="EMBL" id="KAJ1099938.1"/>
    </source>
</evidence>
<sequence>MRPHSRRGHLEIPAGPAGRNLVSTRQPSGDPACNTGAGSKWSRRCCGRATGAVAPVALFTVCLADSEKLHGALSGGPCTAHASGMGSAGAPRLPLPPAFSWQFKPSGKGWWWGTLNPLGSAALVD</sequence>
<organism evidence="2 3">
    <name type="scientific">Pleurodeles waltl</name>
    <name type="common">Iberian ribbed newt</name>
    <dbReference type="NCBI Taxonomy" id="8319"/>
    <lineage>
        <taxon>Eukaryota</taxon>
        <taxon>Metazoa</taxon>
        <taxon>Chordata</taxon>
        <taxon>Craniata</taxon>
        <taxon>Vertebrata</taxon>
        <taxon>Euteleostomi</taxon>
        <taxon>Amphibia</taxon>
        <taxon>Batrachia</taxon>
        <taxon>Caudata</taxon>
        <taxon>Salamandroidea</taxon>
        <taxon>Salamandridae</taxon>
        <taxon>Pleurodelinae</taxon>
        <taxon>Pleurodeles</taxon>
    </lineage>
</organism>
<comment type="caution">
    <text evidence="2">The sequence shown here is derived from an EMBL/GenBank/DDBJ whole genome shotgun (WGS) entry which is preliminary data.</text>
</comment>
<evidence type="ECO:0000313" key="3">
    <source>
        <dbReference type="Proteomes" id="UP001066276"/>
    </source>
</evidence>
<reference evidence="2" key="1">
    <citation type="journal article" date="2022" name="bioRxiv">
        <title>Sequencing and chromosome-scale assembly of the giantPleurodeles waltlgenome.</title>
        <authorList>
            <person name="Brown T."/>
            <person name="Elewa A."/>
            <person name="Iarovenko S."/>
            <person name="Subramanian E."/>
            <person name="Araus A.J."/>
            <person name="Petzold A."/>
            <person name="Susuki M."/>
            <person name="Suzuki K.-i.T."/>
            <person name="Hayashi T."/>
            <person name="Toyoda A."/>
            <person name="Oliveira C."/>
            <person name="Osipova E."/>
            <person name="Leigh N.D."/>
            <person name="Simon A."/>
            <person name="Yun M.H."/>
        </authorList>
    </citation>
    <scope>NUCLEOTIDE SEQUENCE</scope>
    <source>
        <strain evidence="2">20211129_DDA</strain>
        <tissue evidence="2">Liver</tissue>
    </source>
</reference>
<dbReference type="AlphaFoldDB" id="A0AAV7M9D0"/>
<evidence type="ECO:0000256" key="1">
    <source>
        <dbReference type="SAM" id="MobiDB-lite"/>
    </source>
</evidence>